<dbReference type="Proteomes" id="UP000118593">
    <property type="component" value="Segment"/>
</dbReference>
<evidence type="ECO:0000313" key="1">
    <source>
        <dbReference type="EMBL" id="AFJ52303.1"/>
    </source>
</evidence>
<protein>
    <submittedName>
        <fullName evidence="1">Uncharacterized protein</fullName>
    </submittedName>
</protein>
<dbReference type="EMBL" id="JQ724856">
    <property type="protein sequence ID" value="AFJ52303.1"/>
    <property type="molecule type" value="Genomic_DNA"/>
</dbReference>
<evidence type="ECO:0000313" key="3">
    <source>
        <dbReference type="EMBL" id="AMZ04985.1"/>
    </source>
</evidence>
<gene>
    <name evidence="1" type="primary">20R</name>
</gene>
<dbReference type="EMBL" id="KT989885">
    <property type="protein sequence ID" value="AMZ04985.1"/>
    <property type="molecule type" value="Genomic_DNA"/>
</dbReference>
<name>I2BFK0_9VIRU</name>
<reference evidence="2" key="3">
    <citation type="journal article" date="2016" name="Infect. Genet. Evol.">
        <title>Whole genome sequencing and phylogenetic characterization of brown bullhead (Ameiurus nebulosus) origin ranavirus strains from independent disease outbreaks.</title>
        <authorList>
            <person name="Feher E."/>
            <person name="Doszpoly A."/>
            <person name="Horvath B."/>
            <person name="Marton S."/>
            <person name="Forro B."/>
            <person name="Farkas S.L."/>
            <person name="Banyai K."/>
            <person name="Juhasz T."/>
        </authorList>
    </citation>
    <scope>NUCLEOTIDE SEQUENCE</scope>
    <source>
        <strain evidence="2">13051/2012</strain>
        <strain evidence="3">14612/2012</strain>
    </source>
</reference>
<evidence type="ECO:0000313" key="2">
    <source>
        <dbReference type="EMBL" id="AMZ04849.1"/>
    </source>
</evidence>
<proteinExistence type="predicted"/>
<evidence type="ECO:0000313" key="5">
    <source>
        <dbReference type="Proteomes" id="UP000149128"/>
    </source>
</evidence>
<dbReference type="Proteomes" id="UP000149504">
    <property type="component" value="Segment"/>
</dbReference>
<dbReference type="KEGG" id="vg:12977922"/>
<reference evidence="5 6" key="2">
    <citation type="submission" date="2015-11" db="EMBL/GenBank/DDBJ databases">
        <authorList>
            <person name="Horvath B."/>
        </authorList>
    </citation>
    <scope>NUCLEOTIDE SEQUENCE [LARGE SCALE GENOMIC DNA]</scope>
</reference>
<sequence length="61" mass="6476">MSRSPHGSQYASLSSARAFTSKVRLGFGGNKVSLSIKPPYKVYGLCMRNVGTLALVTTLAV</sequence>
<evidence type="ECO:0000313" key="4">
    <source>
        <dbReference type="Proteomes" id="UP000118593"/>
    </source>
</evidence>
<evidence type="ECO:0000313" key="6">
    <source>
        <dbReference type="Proteomes" id="UP000149504"/>
    </source>
</evidence>
<dbReference type="RefSeq" id="YP_006347611.1">
    <property type="nucleotide sequence ID" value="NC_017940.1"/>
</dbReference>
<dbReference type="EMBL" id="KT989884">
    <property type="protein sequence ID" value="AMZ04849.1"/>
    <property type="molecule type" value="Genomic_DNA"/>
</dbReference>
<organism evidence="1 4">
    <name type="scientific">European catfish virus</name>
    <dbReference type="NCBI Taxonomy" id="84739"/>
    <lineage>
        <taxon>Viruses</taxon>
        <taxon>Varidnaviria</taxon>
        <taxon>Bamfordvirae</taxon>
        <taxon>Nucleocytoviricota</taxon>
        <taxon>Megaviricetes</taxon>
        <taxon>Pimascovirales</taxon>
        <taxon>Pimascovirales incertae sedis</taxon>
        <taxon>Iridoviridae</taxon>
        <taxon>Alphairidovirinae</taxon>
        <taxon>Ranavirus</taxon>
        <taxon>Ranavirus perca1</taxon>
        <taxon>Epizootic haematopoietic necrosis virus</taxon>
    </lineage>
</organism>
<dbReference type="Proteomes" id="UP000149128">
    <property type="component" value="Segment"/>
</dbReference>
<dbReference type="GeneID" id="12977922"/>
<accession>I2BFK0</accession>
<reference evidence="1 4" key="1">
    <citation type="journal article" date="2012" name="J. Virol.">
        <title>Complete genome sequence of European sheatfish virus.</title>
        <authorList>
            <person name="Lopez-Bueno A."/>
            <person name="Mavian C."/>
            <person name="Alcami A."/>
            <person name="Alejo A."/>
        </authorList>
    </citation>
    <scope>NUCLEOTIDE SEQUENCE [LARGE SCALE GENOMIC DNA]</scope>
    <source>
        <strain evidence="1">Valdeolmos</strain>
    </source>
</reference>